<accession>A0A6C0U2W0</accession>
<evidence type="ECO:0000313" key="3">
    <source>
        <dbReference type="Proteomes" id="UP000477680"/>
    </source>
</evidence>
<keyword evidence="1" id="KW-0472">Membrane</keyword>
<feature type="transmembrane region" description="Helical" evidence="1">
    <location>
        <begin position="23"/>
        <end position="42"/>
    </location>
</feature>
<protein>
    <submittedName>
        <fullName evidence="2">Uncharacterized protein</fullName>
    </submittedName>
</protein>
<organism evidence="2 3">
    <name type="scientific">Kineobactrum salinum</name>
    <dbReference type="NCBI Taxonomy" id="2708301"/>
    <lineage>
        <taxon>Bacteria</taxon>
        <taxon>Pseudomonadati</taxon>
        <taxon>Pseudomonadota</taxon>
        <taxon>Gammaproteobacteria</taxon>
        <taxon>Cellvibrionales</taxon>
        <taxon>Halieaceae</taxon>
        <taxon>Kineobactrum</taxon>
    </lineage>
</organism>
<keyword evidence="1" id="KW-0812">Transmembrane</keyword>
<evidence type="ECO:0000313" key="2">
    <source>
        <dbReference type="EMBL" id="QIB66510.1"/>
    </source>
</evidence>
<keyword evidence="1" id="KW-1133">Transmembrane helix</keyword>
<evidence type="ECO:0000256" key="1">
    <source>
        <dbReference type="SAM" id="Phobius"/>
    </source>
</evidence>
<keyword evidence="3" id="KW-1185">Reference proteome</keyword>
<dbReference type="Proteomes" id="UP000477680">
    <property type="component" value="Chromosome"/>
</dbReference>
<dbReference type="RefSeq" id="WP_163495944.1">
    <property type="nucleotide sequence ID" value="NZ_CP048711.1"/>
</dbReference>
<sequence length="60" mass="6895">MMAGAYAPAYWLWSARTQAKAELALYYFAFFLALVSAGWRHIGRSYRYLELDVMSPANNI</sequence>
<dbReference type="AlphaFoldDB" id="A0A6C0U2W0"/>
<dbReference type="KEGG" id="kim:G3T16_15010"/>
<proteinExistence type="predicted"/>
<name>A0A6C0U2W0_9GAMM</name>
<dbReference type="EMBL" id="CP048711">
    <property type="protein sequence ID" value="QIB66510.1"/>
    <property type="molecule type" value="Genomic_DNA"/>
</dbReference>
<gene>
    <name evidence="2" type="ORF">G3T16_15010</name>
</gene>
<reference evidence="2 3" key="1">
    <citation type="submission" date="2020-02" db="EMBL/GenBank/DDBJ databases">
        <title>Genome sequencing for Kineobactrum sp. M2.</title>
        <authorList>
            <person name="Park S.-J."/>
        </authorList>
    </citation>
    <scope>NUCLEOTIDE SEQUENCE [LARGE SCALE GENOMIC DNA]</scope>
    <source>
        <strain evidence="2 3">M2</strain>
    </source>
</reference>